<dbReference type="AlphaFoldDB" id="A0A1V0GS25"/>
<dbReference type="Proteomes" id="UP000191257">
    <property type="component" value="Chromosome"/>
</dbReference>
<reference evidence="1" key="1">
    <citation type="submission" date="2017-12" db="EMBL/GenBank/DDBJ databases">
        <title>FDA dAtabase for Regulatory Grade micrObial Sequences (FDA-ARGOS): Supporting development and validation of Infectious Disease Dx tests.</title>
        <authorList>
            <person name="Campos J."/>
            <person name="Goldberg B."/>
            <person name="Tallon L."/>
            <person name="Sadzewicz L."/>
            <person name="Sengamalay N."/>
            <person name="Ott S."/>
            <person name="Godinez A."/>
            <person name="Nagaraj S."/>
            <person name="Vyas G."/>
            <person name="Aluvathingal J."/>
            <person name="Nadendla S."/>
            <person name="Geyer C."/>
            <person name="Nandy P."/>
            <person name="Hobson J."/>
            <person name="Sichtig H."/>
        </authorList>
    </citation>
    <scope>NUCLEOTIDE SEQUENCE</scope>
    <source>
        <strain evidence="1">FDAARGOS_252</strain>
    </source>
</reference>
<evidence type="ECO:0000313" key="1">
    <source>
        <dbReference type="EMBL" id="ARC36631.1"/>
    </source>
</evidence>
<keyword evidence="2" id="KW-1185">Reference proteome</keyword>
<dbReference type="STRING" id="147645.A6J80_09750"/>
<protein>
    <submittedName>
        <fullName evidence="1">Uncharacterized protein</fullName>
    </submittedName>
</protein>
<evidence type="ECO:0000313" key="2">
    <source>
        <dbReference type="Proteomes" id="UP000191257"/>
    </source>
</evidence>
<accession>A0A1V0GS25</accession>
<sequence>MNMDQAPSPFNLPFATVDARIGRAVSLIEDHIGILAAQRIALPVLGLEVAARELRQIGGAK</sequence>
<organism evidence="1 2">
    <name type="scientific">Paracoccus yeei</name>
    <dbReference type="NCBI Taxonomy" id="147645"/>
    <lineage>
        <taxon>Bacteria</taxon>
        <taxon>Pseudomonadati</taxon>
        <taxon>Pseudomonadota</taxon>
        <taxon>Alphaproteobacteria</taxon>
        <taxon>Rhodobacterales</taxon>
        <taxon>Paracoccaceae</taxon>
        <taxon>Paracoccus</taxon>
    </lineage>
</organism>
<gene>
    <name evidence="1" type="ORF">A6J80_09750</name>
</gene>
<dbReference type="RefSeq" id="WP_080621285.1">
    <property type="nucleotide sequence ID" value="NZ_CAUQGX010000024.1"/>
</dbReference>
<name>A0A1V0GS25_9RHOB</name>
<dbReference type="KEGG" id="pye:A6J80_09750"/>
<proteinExistence type="predicted"/>
<dbReference type="EMBL" id="CP020442">
    <property type="protein sequence ID" value="ARC36631.1"/>
    <property type="molecule type" value="Genomic_DNA"/>
</dbReference>